<keyword evidence="2" id="KW-0964">Secreted</keyword>
<dbReference type="FunFam" id="1.10.640.10:FF:000003">
    <property type="entry name" value="chorion peroxidase"/>
    <property type="match status" value="1"/>
</dbReference>
<sequence length="1443" mass="161006">MYADRGVNERTSLTRPLDSPDYVEFASLLRTRKTRIRQFQCCICAAVIAIFTMALIVTVSYSVSHDMIDVGPNFTTSSSESTMNLTSTLKLGIAPGSGSYTLFSNPSIVPPSNSIFVSDKNTKDTATPKLTDDEIKIGLEAGRQAVNERLFADVTALMSPLPSPSPEMRHRYAVSTCASVGTLALAAVAELAATKRIESSRTIFGASSAIGSFFDAGWQFLGICKQFTTPECPSSKYRTFDGSCNRPMQWGATMTPFRRVLAPNYADGVEAPRRAVTGAELPSAREVSLKVHKPSPSSNPHFTVMLAVYGQFLDHDITATAISQGINGTSISCCPPSVGHPECFPVPVSSGDPVFDVAGRTCMDFVRSAPAPQCKLGPRQQLNQATAFIDGSAIYGSDQDTARKLREFSGGRLRMQLTPDNRTLLPPSMNPNDGCNRETEKLRGRYCFAAGDARANENLHLTTMHLLWARQHNRITEQLTKVNPSWNDETLYEESRRIVGAQLQHITYQEFIPIILGEQETNLRDLKPLRSGYRQWTVDDSNTDPSIANSFAAAAFRFAHTLLPGLMKMTDEQEGTSSYVELHRMLFNPYSLYAEGGVKSSVTSATRNMIQMSSTHVTSQLTNHLFEDPIANVTVPCGLDLVSLNIQRGRDHGLPGYIKWREYCGLGKIKSFSDLEGHLDPQALQEISSLYGSIYDIDLYTGALAELPRAGGIVGPTFTCLIADQFVRLQKGDRFWYEMPGQPHSFTEDQLTELRKTSLARLICDCSDGVIQTQVEVMRAISAENPMMSCEDIPGPSFEPWREYNSTSPKLQVPFMPVNWTLLKNNINATIRDIVTYINSSRTMMDTDWLAFKNYINDTFFDLQNQLSGLHPLEVDDPTSMEKLSMDSDSFILRASRSPNMYQDWITFKNNLVMSLNDSIQTMGGGPAAVTKWIAFKQNVIDQFADLKNRISSLKADITPELETKKKEQEQALMNKNKLIGTSSIKKISAIFDWKNFKDNIISSLDDSIMNIGDNMPAPSDPAWATLGDDIKDRLFAFRDKIDSRRSTTVPTELAMGKSDTNDDWINNKPDIIKTVNDAVNKIKNEMPPPADPAWAMYRDEIMKSFSAFESTPARIELAILSTINKISQREYLGTSSADKFSNMELSNLTDDWLQFRAQVNDSLSKVIQDIQSKEPTEIDPIAWAVFKDSTKSDFAKLKDEIGSMKAEWIAEISKLQPNKNFSNLQAKFNKSEDSSRSDYIKFIKPVIPPDEWVDFKKQINNTVMNILNTANTTDRCNFDDLHEMFNESFTDLKNEISALRSLVKDTYNNKTAADWISFQTKLNFTVKDLVDSLKKEAQLQTGNVTRILFEAKDKLSDLEPPVNSGLTPSTKWIQYALRINKTISDALEGIDSQKHAALMISAAKPESSSSDNPKNLTNWLIVPCLVSSLHVFTVVSRLQIRM</sequence>
<evidence type="ECO:0000256" key="9">
    <source>
        <dbReference type="SAM" id="Phobius"/>
    </source>
</evidence>
<keyword evidence="9" id="KW-0812">Transmembrane</keyword>
<dbReference type="RefSeq" id="XP_033350565.1">
    <property type="nucleotide sequence ID" value="XM_033494674.1"/>
</dbReference>
<evidence type="ECO:0000256" key="1">
    <source>
        <dbReference type="ARBA" id="ARBA00004613"/>
    </source>
</evidence>
<dbReference type="Proteomes" id="UP000504631">
    <property type="component" value="Unplaced"/>
</dbReference>
<dbReference type="PRINTS" id="PR00457">
    <property type="entry name" value="ANPEROXIDASE"/>
</dbReference>
<dbReference type="KEGG" id="bvk:117233934"/>
<dbReference type="GO" id="GO:0046872">
    <property type="term" value="F:metal ion binding"/>
    <property type="evidence" value="ECO:0007669"/>
    <property type="project" value="UniProtKB-KW"/>
</dbReference>
<evidence type="ECO:0000256" key="6">
    <source>
        <dbReference type="ARBA" id="ARBA00023002"/>
    </source>
</evidence>
<dbReference type="GeneID" id="117233934"/>
<keyword evidence="8" id="KW-0479">Metal-binding</keyword>
<keyword evidence="10" id="KW-1185">Reference proteome</keyword>
<keyword evidence="6" id="KW-0560">Oxidoreductase</keyword>
<name>A0A6J3KCQ6_9HYME</name>
<protein>
    <submittedName>
        <fullName evidence="11">Uncharacterized protein LOC117233934</fullName>
    </submittedName>
</protein>
<evidence type="ECO:0000313" key="10">
    <source>
        <dbReference type="Proteomes" id="UP000504631"/>
    </source>
</evidence>
<keyword evidence="3" id="KW-0575">Peroxidase</keyword>
<dbReference type="PANTHER" id="PTHR11475:SF141">
    <property type="entry name" value="CARDINAL"/>
    <property type="match status" value="1"/>
</dbReference>
<dbReference type="Pfam" id="PF03098">
    <property type="entry name" value="An_peroxidase"/>
    <property type="match status" value="1"/>
</dbReference>
<organism evidence="10 11">
    <name type="scientific">Bombus vosnesenskii</name>
    <dbReference type="NCBI Taxonomy" id="207650"/>
    <lineage>
        <taxon>Eukaryota</taxon>
        <taxon>Metazoa</taxon>
        <taxon>Ecdysozoa</taxon>
        <taxon>Arthropoda</taxon>
        <taxon>Hexapoda</taxon>
        <taxon>Insecta</taxon>
        <taxon>Pterygota</taxon>
        <taxon>Neoptera</taxon>
        <taxon>Endopterygota</taxon>
        <taxon>Hymenoptera</taxon>
        <taxon>Apocrita</taxon>
        <taxon>Aculeata</taxon>
        <taxon>Apoidea</taxon>
        <taxon>Anthophila</taxon>
        <taxon>Apidae</taxon>
        <taxon>Bombus</taxon>
        <taxon>Pyrobombus</taxon>
    </lineage>
</organism>
<accession>A0A6J3KCQ6</accession>
<keyword evidence="4 8" id="KW-0349">Heme</keyword>
<evidence type="ECO:0000256" key="4">
    <source>
        <dbReference type="ARBA" id="ARBA00022617"/>
    </source>
</evidence>
<dbReference type="GO" id="GO:0004601">
    <property type="term" value="F:peroxidase activity"/>
    <property type="evidence" value="ECO:0007669"/>
    <property type="project" value="UniProtKB-KW"/>
</dbReference>
<evidence type="ECO:0000256" key="5">
    <source>
        <dbReference type="ARBA" id="ARBA00022729"/>
    </source>
</evidence>
<evidence type="ECO:0000256" key="2">
    <source>
        <dbReference type="ARBA" id="ARBA00022525"/>
    </source>
</evidence>
<dbReference type="Gene3D" id="1.10.640.10">
    <property type="entry name" value="Haem peroxidase domain superfamily, animal type"/>
    <property type="match status" value="1"/>
</dbReference>
<reference evidence="11" key="1">
    <citation type="submission" date="2025-08" db="UniProtKB">
        <authorList>
            <consortium name="RefSeq"/>
        </authorList>
    </citation>
    <scope>IDENTIFICATION</scope>
    <source>
        <tissue evidence="11">Muscle</tissue>
    </source>
</reference>
<proteinExistence type="predicted"/>
<evidence type="ECO:0000256" key="7">
    <source>
        <dbReference type="ARBA" id="ARBA00023004"/>
    </source>
</evidence>
<dbReference type="CDD" id="cd09823">
    <property type="entry name" value="peroxinectin_like"/>
    <property type="match status" value="1"/>
</dbReference>
<dbReference type="GO" id="GO:0020037">
    <property type="term" value="F:heme binding"/>
    <property type="evidence" value="ECO:0007669"/>
    <property type="project" value="InterPro"/>
</dbReference>
<dbReference type="PANTHER" id="PTHR11475">
    <property type="entry name" value="OXIDASE/PEROXIDASE"/>
    <property type="match status" value="1"/>
</dbReference>
<keyword evidence="9" id="KW-1133">Transmembrane helix</keyword>
<dbReference type="GO" id="GO:0006979">
    <property type="term" value="P:response to oxidative stress"/>
    <property type="evidence" value="ECO:0007669"/>
    <property type="project" value="InterPro"/>
</dbReference>
<keyword evidence="5" id="KW-0732">Signal</keyword>
<dbReference type="PROSITE" id="PS50292">
    <property type="entry name" value="PEROXIDASE_3"/>
    <property type="match status" value="1"/>
</dbReference>
<feature type="binding site" description="axial binding residue" evidence="8">
    <location>
        <position position="560"/>
    </location>
    <ligand>
        <name>heme b</name>
        <dbReference type="ChEBI" id="CHEBI:60344"/>
    </ligand>
    <ligandPart>
        <name>Fe</name>
        <dbReference type="ChEBI" id="CHEBI:18248"/>
    </ligandPart>
</feature>
<dbReference type="GO" id="GO:0022412">
    <property type="term" value="P:cellular process involved in reproduction in multicellular organism"/>
    <property type="evidence" value="ECO:0007669"/>
    <property type="project" value="UniProtKB-ARBA"/>
</dbReference>
<dbReference type="SUPFAM" id="SSF48113">
    <property type="entry name" value="Heme-dependent peroxidases"/>
    <property type="match status" value="1"/>
</dbReference>
<feature type="transmembrane region" description="Helical" evidence="9">
    <location>
        <begin position="39"/>
        <end position="63"/>
    </location>
</feature>
<dbReference type="InterPro" id="IPR019791">
    <property type="entry name" value="Haem_peroxidase_animal"/>
</dbReference>
<dbReference type="GO" id="GO:0005576">
    <property type="term" value="C:extracellular region"/>
    <property type="evidence" value="ECO:0007669"/>
    <property type="project" value="UniProtKB-SubCell"/>
</dbReference>
<comment type="subcellular location">
    <subcellularLocation>
        <location evidence="1">Secreted</location>
    </subcellularLocation>
</comment>
<dbReference type="InterPro" id="IPR010255">
    <property type="entry name" value="Haem_peroxidase_sf"/>
</dbReference>
<evidence type="ECO:0000313" key="11">
    <source>
        <dbReference type="RefSeq" id="XP_033350565.1"/>
    </source>
</evidence>
<keyword evidence="9" id="KW-0472">Membrane</keyword>
<keyword evidence="7 8" id="KW-0408">Iron</keyword>
<evidence type="ECO:0000256" key="3">
    <source>
        <dbReference type="ARBA" id="ARBA00022559"/>
    </source>
</evidence>
<evidence type="ECO:0000256" key="8">
    <source>
        <dbReference type="PIRSR" id="PIRSR619791-2"/>
    </source>
</evidence>
<gene>
    <name evidence="11" type="primary">LOC117233934</name>
</gene>
<dbReference type="InterPro" id="IPR037120">
    <property type="entry name" value="Haem_peroxidase_sf_animal"/>
</dbReference>